<feature type="domain" description="MADF" evidence="2">
    <location>
        <begin position="43"/>
        <end position="135"/>
    </location>
</feature>
<evidence type="ECO:0000256" key="1">
    <source>
        <dbReference type="SAM" id="MobiDB-lite"/>
    </source>
</evidence>
<sequence>MDVNEIDSDVENEGEIIKDNSSEEFVTVDEIYSVDDKIQDDLDLIALVEVNPRLYAKGKASYKNILEKDMAWVSIGKALKRQINGSEAKHRWDILRNLNGRTRQEILTLMEQQGRSGSGRENISYENLFSPQDNETTDNQTSLRSLKIPVSHIKKEKTDLEIESTFQKYLNDKESTDSQASSFKVPISDMKKGRRQILR</sequence>
<protein>
    <recommendedName>
        <fullName evidence="2">MADF domain-containing protein</fullName>
    </recommendedName>
</protein>
<evidence type="ECO:0000313" key="3">
    <source>
        <dbReference type="EMBL" id="KYN22260.1"/>
    </source>
</evidence>
<name>A0A151JAZ8_9HYME</name>
<feature type="region of interest" description="Disordered" evidence="1">
    <location>
        <begin position="173"/>
        <end position="199"/>
    </location>
</feature>
<dbReference type="Pfam" id="PF10545">
    <property type="entry name" value="MADF_DNA_bdg"/>
    <property type="match status" value="1"/>
</dbReference>
<organism evidence="3 4">
    <name type="scientific">Trachymyrmex cornetzi</name>
    <dbReference type="NCBI Taxonomy" id="471704"/>
    <lineage>
        <taxon>Eukaryota</taxon>
        <taxon>Metazoa</taxon>
        <taxon>Ecdysozoa</taxon>
        <taxon>Arthropoda</taxon>
        <taxon>Hexapoda</taxon>
        <taxon>Insecta</taxon>
        <taxon>Pterygota</taxon>
        <taxon>Neoptera</taxon>
        <taxon>Endopterygota</taxon>
        <taxon>Hymenoptera</taxon>
        <taxon>Apocrita</taxon>
        <taxon>Aculeata</taxon>
        <taxon>Formicoidea</taxon>
        <taxon>Formicidae</taxon>
        <taxon>Myrmicinae</taxon>
        <taxon>Trachymyrmex</taxon>
    </lineage>
</organism>
<dbReference type="InterPro" id="IPR006578">
    <property type="entry name" value="MADF-dom"/>
</dbReference>
<reference evidence="3 4" key="1">
    <citation type="submission" date="2015-09" db="EMBL/GenBank/DDBJ databases">
        <title>Trachymyrmex cornetzi WGS genome.</title>
        <authorList>
            <person name="Nygaard S."/>
            <person name="Hu H."/>
            <person name="Boomsma J."/>
            <person name="Zhang G."/>
        </authorList>
    </citation>
    <scope>NUCLEOTIDE SEQUENCE [LARGE SCALE GENOMIC DNA]</scope>
    <source>
        <strain evidence="3">Tcor2-1</strain>
        <tissue evidence="3">Whole body</tissue>
    </source>
</reference>
<accession>A0A151JAZ8</accession>
<evidence type="ECO:0000313" key="4">
    <source>
        <dbReference type="Proteomes" id="UP000078492"/>
    </source>
</evidence>
<dbReference type="PROSITE" id="PS51029">
    <property type="entry name" value="MADF"/>
    <property type="match status" value="1"/>
</dbReference>
<evidence type="ECO:0000259" key="2">
    <source>
        <dbReference type="PROSITE" id="PS51029"/>
    </source>
</evidence>
<keyword evidence="4" id="KW-1185">Reference proteome</keyword>
<dbReference type="AlphaFoldDB" id="A0A151JAZ8"/>
<dbReference type="EMBL" id="KQ979203">
    <property type="protein sequence ID" value="KYN22260.1"/>
    <property type="molecule type" value="Genomic_DNA"/>
</dbReference>
<gene>
    <name evidence="3" type="ORF">ALC57_05345</name>
</gene>
<proteinExistence type="predicted"/>
<dbReference type="Proteomes" id="UP000078492">
    <property type="component" value="Unassembled WGS sequence"/>
</dbReference>